<evidence type="ECO:0000256" key="11">
    <source>
        <dbReference type="ARBA" id="ARBA00022759"/>
    </source>
</evidence>
<sequence>MIDIGQLKTADIKALLEQNPDDVMALLQTMKEDRRLSVQKLADTYIRRKMKEEAERERVMHMYSLETAYYNDGIYHVAGIDEAGRGPVAGPVMVAAVILPPYWECPGLNDSKKLSAAKRDALYDKIMAEAVAVSCVAKSELEIDALDIYHATMQGMYEAAAGLAVPAEAVLIDAMPLKDLTVPHQSVVHGDSQSASIAAASIIAKVTRDRVMMEYDEAYPQYGFAVHKGYLTQRHVDAIRQYGPCPIHRRSFEPIKSMTAGQ</sequence>
<evidence type="ECO:0000313" key="17">
    <source>
        <dbReference type="EMBL" id="AXL22127.1"/>
    </source>
</evidence>
<evidence type="ECO:0000313" key="18">
    <source>
        <dbReference type="Proteomes" id="UP000254337"/>
    </source>
</evidence>
<reference evidence="17 18" key="1">
    <citation type="submission" date="2018-05" db="EMBL/GenBank/DDBJ databases">
        <title>Complete genome sequence of Megasphaera sp. AJH120T, isolated from the ceca of a chicken.</title>
        <authorList>
            <person name="Maki J."/>
            <person name="Looft T."/>
        </authorList>
    </citation>
    <scope>NUCLEOTIDE SEQUENCE [LARGE SCALE GENOMIC DNA]</scope>
    <source>
        <strain evidence="17 18">AJH120</strain>
    </source>
</reference>
<dbReference type="PROSITE" id="PS51975">
    <property type="entry name" value="RNASE_H_2"/>
    <property type="match status" value="1"/>
</dbReference>
<feature type="binding site" evidence="14 15">
    <location>
        <position position="82"/>
    </location>
    <ligand>
        <name>a divalent metal cation</name>
        <dbReference type="ChEBI" id="CHEBI:60240"/>
    </ligand>
</feature>
<keyword evidence="10 14" id="KW-0479">Metal-binding</keyword>
<dbReference type="GO" id="GO:0030145">
    <property type="term" value="F:manganese ion binding"/>
    <property type="evidence" value="ECO:0007669"/>
    <property type="project" value="UniProtKB-UniRule"/>
</dbReference>
<evidence type="ECO:0000256" key="12">
    <source>
        <dbReference type="ARBA" id="ARBA00022801"/>
    </source>
</evidence>
<comment type="subcellular location">
    <subcellularLocation>
        <location evidence="4 14">Cytoplasm</location>
    </subcellularLocation>
</comment>
<feature type="binding site" evidence="14 15">
    <location>
        <position position="81"/>
    </location>
    <ligand>
        <name>a divalent metal cation</name>
        <dbReference type="ChEBI" id="CHEBI:60240"/>
    </ligand>
</feature>
<dbReference type="CDD" id="cd07182">
    <property type="entry name" value="RNase_HII_bacteria_HII_like"/>
    <property type="match status" value="1"/>
</dbReference>
<organism evidence="17 18">
    <name type="scientific">Megasphaera stantonii</name>
    <dbReference type="NCBI Taxonomy" id="2144175"/>
    <lineage>
        <taxon>Bacteria</taxon>
        <taxon>Bacillati</taxon>
        <taxon>Bacillota</taxon>
        <taxon>Negativicutes</taxon>
        <taxon>Veillonellales</taxon>
        <taxon>Veillonellaceae</taxon>
        <taxon>Megasphaera</taxon>
    </lineage>
</organism>
<dbReference type="NCBIfam" id="NF000594">
    <property type="entry name" value="PRK00015.1-1"/>
    <property type="match status" value="1"/>
</dbReference>
<dbReference type="FunFam" id="3.30.420.10:FF:000006">
    <property type="entry name" value="Ribonuclease HII"/>
    <property type="match status" value="1"/>
</dbReference>
<dbReference type="AlphaFoldDB" id="A0A346B1Y4"/>
<dbReference type="OrthoDB" id="9803420at2"/>
<evidence type="ECO:0000256" key="1">
    <source>
        <dbReference type="ARBA" id="ARBA00000077"/>
    </source>
</evidence>
<dbReference type="GO" id="GO:0004523">
    <property type="term" value="F:RNA-DNA hybrid ribonuclease activity"/>
    <property type="evidence" value="ECO:0007669"/>
    <property type="project" value="UniProtKB-UniRule"/>
</dbReference>
<dbReference type="Gene3D" id="3.30.420.10">
    <property type="entry name" value="Ribonuclease H-like superfamily/Ribonuclease H"/>
    <property type="match status" value="1"/>
</dbReference>
<evidence type="ECO:0000256" key="14">
    <source>
        <dbReference type="HAMAP-Rule" id="MF_00052"/>
    </source>
</evidence>
<evidence type="ECO:0000256" key="16">
    <source>
        <dbReference type="RuleBase" id="RU003515"/>
    </source>
</evidence>
<dbReference type="SUPFAM" id="SSF53098">
    <property type="entry name" value="Ribonuclease H-like"/>
    <property type="match status" value="1"/>
</dbReference>
<keyword evidence="9 14" id="KW-0540">Nuclease</keyword>
<dbReference type="NCBIfam" id="NF000595">
    <property type="entry name" value="PRK00015.1-3"/>
    <property type="match status" value="1"/>
</dbReference>
<dbReference type="RefSeq" id="WP_107195287.1">
    <property type="nucleotide sequence ID" value="NZ_CALYAU010000009.1"/>
</dbReference>
<protein>
    <recommendedName>
        <fullName evidence="7 14">Ribonuclease HII</fullName>
        <shortName evidence="14">RNase HII</shortName>
        <ecNumber evidence="6 14">3.1.26.4</ecNumber>
    </recommendedName>
</protein>
<dbReference type="InterPro" id="IPR036397">
    <property type="entry name" value="RNaseH_sf"/>
</dbReference>
<dbReference type="GO" id="GO:0043137">
    <property type="term" value="P:DNA replication, removal of RNA primer"/>
    <property type="evidence" value="ECO:0007669"/>
    <property type="project" value="TreeGrafter"/>
</dbReference>
<dbReference type="HAMAP" id="MF_00052_B">
    <property type="entry name" value="RNase_HII_B"/>
    <property type="match status" value="1"/>
</dbReference>
<keyword evidence="11 14" id="KW-0255">Endonuclease</keyword>
<feature type="binding site" evidence="14 15">
    <location>
        <position position="173"/>
    </location>
    <ligand>
        <name>a divalent metal cation</name>
        <dbReference type="ChEBI" id="CHEBI:60240"/>
    </ligand>
</feature>
<dbReference type="Proteomes" id="UP000254337">
    <property type="component" value="Chromosome"/>
</dbReference>
<evidence type="ECO:0000256" key="5">
    <source>
        <dbReference type="ARBA" id="ARBA00007383"/>
    </source>
</evidence>
<keyword evidence="13 14" id="KW-0464">Manganese</keyword>
<dbReference type="InterPro" id="IPR012337">
    <property type="entry name" value="RNaseH-like_sf"/>
</dbReference>
<dbReference type="Pfam" id="PF01351">
    <property type="entry name" value="RNase_HII"/>
    <property type="match status" value="1"/>
</dbReference>
<dbReference type="GO" id="GO:0032299">
    <property type="term" value="C:ribonuclease H2 complex"/>
    <property type="evidence" value="ECO:0007669"/>
    <property type="project" value="TreeGrafter"/>
</dbReference>
<dbReference type="InterPro" id="IPR024567">
    <property type="entry name" value="RNase_HII/HIII_dom"/>
</dbReference>
<evidence type="ECO:0000256" key="10">
    <source>
        <dbReference type="ARBA" id="ARBA00022723"/>
    </source>
</evidence>
<gene>
    <name evidence="14" type="primary">rnhB</name>
    <name evidence="17" type="ORF">DKB62_11455</name>
</gene>
<dbReference type="EC" id="3.1.26.4" evidence="6 14"/>
<dbReference type="InterPro" id="IPR001352">
    <property type="entry name" value="RNase_HII/HIII"/>
</dbReference>
<evidence type="ECO:0000256" key="13">
    <source>
        <dbReference type="ARBA" id="ARBA00023211"/>
    </source>
</evidence>
<keyword evidence="12 14" id="KW-0378">Hydrolase</keyword>
<dbReference type="PANTHER" id="PTHR10954">
    <property type="entry name" value="RIBONUCLEASE H2 SUBUNIT A"/>
    <property type="match status" value="1"/>
</dbReference>
<evidence type="ECO:0000256" key="4">
    <source>
        <dbReference type="ARBA" id="ARBA00004496"/>
    </source>
</evidence>
<evidence type="ECO:0000256" key="2">
    <source>
        <dbReference type="ARBA" id="ARBA00001946"/>
    </source>
</evidence>
<dbReference type="InterPro" id="IPR022898">
    <property type="entry name" value="RNase_HII"/>
</dbReference>
<keyword evidence="8 14" id="KW-0963">Cytoplasm</keyword>
<comment type="cofactor">
    <cofactor evidence="2">
        <name>Mg(2+)</name>
        <dbReference type="ChEBI" id="CHEBI:18420"/>
    </cofactor>
</comment>
<accession>A0A346B1Y4</accession>
<comment type="catalytic activity">
    <reaction evidence="1 14 15 16">
        <text>Endonucleolytic cleavage to 5'-phosphomonoester.</text>
        <dbReference type="EC" id="3.1.26.4"/>
    </reaction>
</comment>
<evidence type="ECO:0000256" key="9">
    <source>
        <dbReference type="ARBA" id="ARBA00022722"/>
    </source>
</evidence>
<dbReference type="GO" id="GO:0005737">
    <property type="term" value="C:cytoplasm"/>
    <property type="evidence" value="ECO:0007669"/>
    <property type="project" value="UniProtKB-SubCell"/>
</dbReference>
<dbReference type="EMBL" id="CP029462">
    <property type="protein sequence ID" value="AXL22127.1"/>
    <property type="molecule type" value="Genomic_DNA"/>
</dbReference>
<comment type="cofactor">
    <cofactor evidence="14 15">
        <name>Mn(2+)</name>
        <dbReference type="ChEBI" id="CHEBI:29035"/>
    </cofactor>
    <cofactor evidence="14 15">
        <name>Mg(2+)</name>
        <dbReference type="ChEBI" id="CHEBI:18420"/>
    </cofactor>
    <text evidence="14 15">Manganese or magnesium. Binds 1 divalent metal ion per monomer in the absence of substrate. May bind a second metal ion after substrate binding.</text>
</comment>
<comment type="similarity">
    <text evidence="5 14 16">Belongs to the RNase HII family.</text>
</comment>
<evidence type="ECO:0000256" key="15">
    <source>
        <dbReference type="PROSITE-ProRule" id="PRU01319"/>
    </source>
</evidence>
<dbReference type="PANTHER" id="PTHR10954:SF18">
    <property type="entry name" value="RIBONUCLEASE HII"/>
    <property type="match status" value="1"/>
</dbReference>
<evidence type="ECO:0000256" key="6">
    <source>
        <dbReference type="ARBA" id="ARBA00012180"/>
    </source>
</evidence>
<dbReference type="GO" id="GO:0003723">
    <property type="term" value="F:RNA binding"/>
    <property type="evidence" value="ECO:0007669"/>
    <property type="project" value="UniProtKB-UniRule"/>
</dbReference>
<evidence type="ECO:0000256" key="8">
    <source>
        <dbReference type="ARBA" id="ARBA00022490"/>
    </source>
</evidence>
<dbReference type="KEGG" id="meg:DKB62_11455"/>
<name>A0A346B1Y4_9FIRM</name>
<dbReference type="GO" id="GO:0006298">
    <property type="term" value="P:mismatch repair"/>
    <property type="evidence" value="ECO:0007669"/>
    <property type="project" value="TreeGrafter"/>
</dbReference>
<proteinExistence type="inferred from homology"/>
<comment type="function">
    <text evidence="3 14 16">Endonuclease that specifically degrades the RNA of RNA-DNA hybrids.</text>
</comment>
<evidence type="ECO:0000256" key="7">
    <source>
        <dbReference type="ARBA" id="ARBA00019179"/>
    </source>
</evidence>
<evidence type="ECO:0000256" key="3">
    <source>
        <dbReference type="ARBA" id="ARBA00004065"/>
    </source>
</evidence>
<keyword evidence="18" id="KW-1185">Reference proteome</keyword>